<dbReference type="AlphaFoldDB" id="A0A482XN20"/>
<dbReference type="InParanoid" id="A0A482XN20"/>
<sequence length="96" mass="11186">IQPVSAANRTSVILASTTPRVALLKSHMHFWTAQSNEKANKKDFWPTKDPILRRFLYFQLRQNDSNDCNGTPFSHVYYTKYHHGKQEWKLGGEFST</sequence>
<accession>A0A482XN20</accession>
<name>A0A482XN20_LAOST</name>
<comment type="caution">
    <text evidence="1">The sequence shown here is derived from an EMBL/GenBank/DDBJ whole genome shotgun (WGS) entry which is preliminary data.</text>
</comment>
<organism evidence="1 2">
    <name type="scientific">Laodelphax striatellus</name>
    <name type="common">Small brown planthopper</name>
    <name type="synonym">Delphax striatella</name>
    <dbReference type="NCBI Taxonomy" id="195883"/>
    <lineage>
        <taxon>Eukaryota</taxon>
        <taxon>Metazoa</taxon>
        <taxon>Ecdysozoa</taxon>
        <taxon>Arthropoda</taxon>
        <taxon>Hexapoda</taxon>
        <taxon>Insecta</taxon>
        <taxon>Pterygota</taxon>
        <taxon>Neoptera</taxon>
        <taxon>Paraneoptera</taxon>
        <taxon>Hemiptera</taxon>
        <taxon>Auchenorrhyncha</taxon>
        <taxon>Fulgoroidea</taxon>
        <taxon>Delphacidae</taxon>
        <taxon>Criomorphinae</taxon>
        <taxon>Laodelphax</taxon>
    </lineage>
</organism>
<proteinExistence type="predicted"/>
<gene>
    <name evidence="1" type="ORF">LSTR_LSTR009071</name>
</gene>
<feature type="non-terminal residue" evidence="1">
    <location>
        <position position="1"/>
    </location>
</feature>
<evidence type="ECO:0000313" key="2">
    <source>
        <dbReference type="Proteomes" id="UP000291343"/>
    </source>
</evidence>
<keyword evidence="2" id="KW-1185">Reference proteome</keyword>
<evidence type="ECO:0000313" key="1">
    <source>
        <dbReference type="EMBL" id="RZF47535.1"/>
    </source>
</evidence>
<reference evidence="1 2" key="1">
    <citation type="journal article" date="2017" name="Gigascience">
        <title>Genome sequence of the small brown planthopper, Laodelphax striatellus.</title>
        <authorList>
            <person name="Zhu J."/>
            <person name="Jiang F."/>
            <person name="Wang X."/>
            <person name="Yang P."/>
            <person name="Bao Y."/>
            <person name="Zhao W."/>
            <person name="Wang W."/>
            <person name="Lu H."/>
            <person name="Wang Q."/>
            <person name="Cui N."/>
            <person name="Li J."/>
            <person name="Chen X."/>
            <person name="Luo L."/>
            <person name="Yu J."/>
            <person name="Kang L."/>
            <person name="Cui F."/>
        </authorList>
    </citation>
    <scope>NUCLEOTIDE SEQUENCE [LARGE SCALE GENOMIC DNA]</scope>
    <source>
        <strain evidence="1">Lst14</strain>
    </source>
</reference>
<dbReference type="Proteomes" id="UP000291343">
    <property type="component" value="Unassembled WGS sequence"/>
</dbReference>
<protein>
    <submittedName>
        <fullName evidence="1">Uncharacterized protein</fullName>
    </submittedName>
</protein>
<dbReference type="EMBL" id="QKKF02004048">
    <property type="protein sequence ID" value="RZF47535.1"/>
    <property type="molecule type" value="Genomic_DNA"/>
</dbReference>